<dbReference type="SUPFAM" id="SSF53850">
    <property type="entry name" value="Periplasmic binding protein-like II"/>
    <property type="match status" value="1"/>
</dbReference>
<dbReference type="EMBL" id="SOAW01000002">
    <property type="protein sequence ID" value="TDT31232.1"/>
    <property type="molecule type" value="Genomic_DNA"/>
</dbReference>
<gene>
    <name evidence="3" type="ORF">CLV29_2646</name>
</gene>
<feature type="signal peptide" evidence="2">
    <location>
        <begin position="1"/>
        <end position="26"/>
    </location>
</feature>
<feature type="chain" id="PRO_5038742440" evidence="2">
    <location>
        <begin position="27"/>
        <end position="332"/>
    </location>
</feature>
<comment type="caution">
    <text evidence="3">The sequence shown here is derived from an EMBL/GenBank/DDBJ whole genome shotgun (WGS) entry which is preliminary data.</text>
</comment>
<dbReference type="Proteomes" id="UP000295371">
    <property type="component" value="Unassembled WGS sequence"/>
</dbReference>
<dbReference type="Gene3D" id="3.40.190.10">
    <property type="entry name" value="Periplasmic binding protein-like II"/>
    <property type="match status" value="1"/>
</dbReference>
<keyword evidence="3" id="KW-0675">Receptor</keyword>
<accession>A0A4R7J228</accession>
<dbReference type="AlphaFoldDB" id="A0A4R7J228"/>
<keyword evidence="2" id="KW-0732">Signal</keyword>
<dbReference type="OrthoDB" id="9780943at2"/>
<dbReference type="PANTHER" id="PTHR42928">
    <property type="entry name" value="TRICARBOXYLATE-BINDING PROTEIN"/>
    <property type="match status" value="1"/>
</dbReference>
<dbReference type="Gene3D" id="3.40.190.150">
    <property type="entry name" value="Bordetella uptake gene, domain 1"/>
    <property type="match status" value="1"/>
</dbReference>
<protein>
    <submittedName>
        <fullName evidence="3">Tripartite-type tricarboxylate transporter receptor subunit TctC</fullName>
    </submittedName>
</protein>
<dbReference type="InterPro" id="IPR042100">
    <property type="entry name" value="Bug_dom1"/>
</dbReference>
<evidence type="ECO:0000313" key="3">
    <source>
        <dbReference type="EMBL" id="TDT31232.1"/>
    </source>
</evidence>
<dbReference type="PIRSF" id="PIRSF017082">
    <property type="entry name" value="YflP"/>
    <property type="match status" value="1"/>
</dbReference>
<dbReference type="InterPro" id="IPR005064">
    <property type="entry name" value="BUG"/>
</dbReference>
<organism evidence="3 4">
    <name type="scientific">Naumannella halotolerans</name>
    <dbReference type="NCBI Taxonomy" id="993414"/>
    <lineage>
        <taxon>Bacteria</taxon>
        <taxon>Bacillati</taxon>
        <taxon>Actinomycetota</taxon>
        <taxon>Actinomycetes</taxon>
        <taxon>Propionibacteriales</taxon>
        <taxon>Propionibacteriaceae</taxon>
        <taxon>Naumannella</taxon>
    </lineage>
</organism>
<reference evidence="3 4" key="1">
    <citation type="submission" date="2019-03" db="EMBL/GenBank/DDBJ databases">
        <title>Genomic Encyclopedia of Archaeal and Bacterial Type Strains, Phase II (KMG-II): from individual species to whole genera.</title>
        <authorList>
            <person name="Goeker M."/>
        </authorList>
    </citation>
    <scope>NUCLEOTIDE SEQUENCE [LARGE SCALE GENOMIC DNA]</scope>
    <source>
        <strain evidence="3 4">DSM 24323</strain>
    </source>
</reference>
<keyword evidence="4" id="KW-1185">Reference proteome</keyword>
<evidence type="ECO:0000256" key="2">
    <source>
        <dbReference type="SAM" id="SignalP"/>
    </source>
</evidence>
<comment type="similarity">
    <text evidence="1">Belongs to the UPF0065 (bug) family.</text>
</comment>
<sequence length="332" mass="34146">MPISRTRRTGAAVVAAIACVSVTACSGGGADDGADYPTENIEVIVPFSAGGPTDTVTRLVADPMGAELGQQMVVQNVEGAGGTIGAGEASRARPDGYTLLLHHIGMSTAPALYENLPYDPQADFAPVGLVAEVPMTIISRNDLGPTTMDELATYIQQNQSTITYANAGVGSASQLCGLLLERALGVDFQEVPYDGAGPAIADVVGGQVDFMCDQTTNTSGQIRGGEVTAYAVTTPERLESLPDLQTTAEAGLPDLELSIWHGLYAPAETPEAVISKLEGALQTALADEAVANSFSDLGATVPAAEDQTPEGLAARLAEQTALWGEVISEPVG</sequence>
<dbReference type="PROSITE" id="PS51257">
    <property type="entry name" value="PROKAR_LIPOPROTEIN"/>
    <property type="match status" value="1"/>
</dbReference>
<evidence type="ECO:0000313" key="4">
    <source>
        <dbReference type="Proteomes" id="UP000295371"/>
    </source>
</evidence>
<evidence type="ECO:0000256" key="1">
    <source>
        <dbReference type="ARBA" id="ARBA00006987"/>
    </source>
</evidence>
<name>A0A4R7J228_9ACTN</name>
<dbReference type="PANTHER" id="PTHR42928:SF5">
    <property type="entry name" value="BLR1237 PROTEIN"/>
    <property type="match status" value="1"/>
</dbReference>
<dbReference type="Pfam" id="PF03401">
    <property type="entry name" value="TctC"/>
    <property type="match status" value="1"/>
</dbReference>
<proteinExistence type="inferred from homology"/>